<keyword evidence="2" id="KW-1185">Reference proteome</keyword>
<name>A0A940P3E3_9ENTE</name>
<comment type="caution">
    <text evidence="1">The sequence shown here is derived from an EMBL/GenBank/DDBJ whole genome shotgun (WGS) entry which is preliminary data.</text>
</comment>
<evidence type="ECO:0000313" key="1">
    <source>
        <dbReference type="EMBL" id="MBP1040295.1"/>
    </source>
</evidence>
<reference evidence="1" key="1">
    <citation type="submission" date="2020-12" db="EMBL/GenBank/DDBJ databases">
        <title>Vagococcus allomyrinae sp. nov. and Enterococcus lavae sp. nov., isolated from the larvae of Allomyrina dichotoma.</title>
        <authorList>
            <person name="Lee S.D."/>
        </authorList>
    </citation>
    <scope>NUCLEOTIDE SEQUENCE</scope>
    <source>
        <strain evidence="1">BWB3-3</strain>
    </source>
</reference>
<dbReference type="EMBL" id="JAEEGA010000002">
    <property type="protein sequence ID" value="MBP1040295.1"/>
    <property type="molecule type" value="Genomic_DNA"/>
</dbReference>
<evidence type="ECO:0000313" key="2">
    <source>
        <dbReference type="Proteomes" id="UP000674938"/>
    </source>
</evidence>
<dbReference type="Gene3D" id="3.40.50.1820">
    <property type="entry name" value="alpha/beta hydrolase"/>
    <property type="match status" value="1"/>
</dbReference>
<organism evidence="1 2">
    <name type="scientific">Vagococcus allomyrinae</name>
    <dbReference type="NCBI Taxonomy" id="2794353"/>
    <lineage>
        <taxon>Bacteria</taxon>
        <taxon>Bacillati</taxon>
        <taxon>Bacillota</taxon>
        <taxon>Bacilli</taxon>
        <taxon>Lactobacillales</taxon>
        <taxon>Enterococcaceae</taxon>
        <taxon>Vagococcus</taxon>
    </lineage>
</organism>
<sequence length="193" mass="21744">MQHFISEKSSEDLFVLLHGTGGNEFSLLFLTGELDPQASVISFVGDYQTGEQRRYFPLPKDGQLDHGSFSSAVDQFLKEWDNLALAYPQITFIGYSNGANLLQGILQKRPNIAQRIILLHPQEFHLDYLNSVGDSRILLTTGANDPLVVPGDIMALSKRMKANFREVELLITDGEHGVTDEEIFKVRQWYQGD</sequence>
<evidence type="ECO:0008006" key="3">
    <source>
        <dbReference type="Google" id="ProtNLM"/>
    </source>
</evidence>
<accession>A0A940P3E3</accession>
<dbReference type="SUPFAM" id="SSF53474">
    <property type="entry name" value="alpha/beta-Hydrolases"/>
    <property type="match status" value="1"/>
</dbReference>
<dbReference type="RefSeq" id="WP_209525187.1">
    <property type="nucleotide sequence ID" value="NZ_JAEEGA010000002.1"/>
</dbReference>
<protein>
    <recommendedName>
        <fullName evidence="3">Alpha/beta hydrolase</fullName>
    </recommendedName>
</protein>
<dbReference type="AlphaFoldDB" id="A0A940P3E3"/>
<dbReference type="InterPro" id="IPR029058">
    <property type="entry name" value="AB_hydrolase_fold"/>
</dbReference>
<proteinExistence type="predicted"/>
<dbReference type="Proteomes" id="UP000674938">
    <property type="component" value="Unassembled WGS sequence"/>
</dbReference>
<gene>
    <name evidence="1" type="ORF">I6N95_04635</name>
</gene>